<evidence type="ECO:0000313" key="3">
    <source>
        <dbReference type="Proteomes" id="UP000789901"/>
    </source>
</evidence>
<name>A0ABN7WL26_GIGMA</name>
<proteinExistence type="predicted"/>
<gene>
    <name evidence="2" type="ORF">GMARGA_LOCUS32343</name>
</gene>
<keyword evidence="3" id="KW-1185">Reference proteome</keyword>
<dbReference type="EMBL" id="CAJVQB010050590">
    <property type="protein sequence ID" value="CAG8834987.1"/>
    <property type="molecule type" value="Genomic_DNA"/>
</dbReference>
<comment type="caution">
    <text evidence="2">The sequence shown here is derived from an EMBL/GenBank/DDBJ whole genome shotgun (WGS) entry which is preliminary data.</text>
</comment>
<protein>
    <submittedName>
        <fullName evidence="2">39329_t:CDS:1</fullName>
    </submittedName>
</protein>
<dbReference type="InterPro" id="IPR004875">
    <property type="entry name" value="DDE_SF_endonuclease_dom"/>
</dbReference>
<feature type="domain" description="DDE-1" evidence="1">
    <location>
        <begin position="1"/>
        <end position="48"/>
    </location>
</feature>
<sequence length="211" mass="24311">AWMRSNIWENWLCYIDSIFRSQERKILLIVDNAPSHISLNSTDSEGVSSTNALTNNDMNNTTIKNCWNSTGILLNITNSDELEPEQFFIDEDDYDTIDFTDNRDPIVTELISDLKLYYKIVDKPVTTEDIINDNEILAMVHRTFDPKPIATDSKEDKVPPAPSVNLSEAINILQLLIQFQEQRESDDGFKPEDKKQTDLFHYFGDTENLIE</sequence>
<dbReference type="Pfam" id="PF03184">
    <property type="entry name" value="DDE_1"/>
    <property type="match status" value="1"/>
</dbReference>
<dbReference type="Proteomes" id="UP000789901">
    <property type="component" value="Unassembled WGS sequence"/>
</dbReference>
<organism evidence="2 3">
    <name type="scientific">Gigaspora margarita</name>
    <dbReference type="NCBI Taxonomy" id="4874"/>
    <lineage>
        <taxon>Eukaryota</taxon>
        <taxon>Fungi</taxon>
        <taxon>Fungi incertae sedis</taxon>
        <taxon>Mucoromycota</taxon>
        <taxon>Glomeromycotina</taxon>
        <taxon>Glomeromycetes</taxon>
        <taxon>Diversisporales</taxon>
        <taxon>Gigasporaceae</taxon>
        <taxon>Gigaspora</taxon>
    </lineage>
</organism>
<accession>A0ABN7WL26</accession>
<feature type="non-terminal residue" evidence="2">
    <location>
        <position position="211"/>
    </location>
</feature>
<reference evidence="2 3" key="1">
    <citation type="submission" date="2021-06" db="EMBL/GenBank/DDBJ databases">
        <authorList>
            <person name="Kallberg Y."/>
            <person name="Tangrot J."/>
            <person name="Rosling A."/>
        </authorList>
    </citation>
    <scope>NUCLEOTIDE SEQUENCE [LARGE SCALE GENOMIC DNA]</scope>
    <source>
        <strain evidence="2 3">120-4 pot B 10/14</strain>
    </source>
</reference>
<evidence type="ECO:0000313" key="2">
    <source>
        <dbReference type="EMBL" id="CAG8834987.1"/>
    </source>
</evidence>
<evidence type="ECO:0000259" key="1">
    <source>
        <dbReference type="Pfam" id="PF03184"/>
    </source>
</evidence>
<feature type="non-terminal residue" evidence="2">
    <location>
        <position position="1"/>
    </location>
</feature>